<accession>A0ABQ7TIN1</accession>
<evidence type="ECO:0000256" key="1">
    <source>
        <dbReference type="SAM" id="MobiDB-lite"/>
    </source>
</evidence>
<proteinExistence type="predicted"/>
<dbReference type="Proteomes" id="UP000826234">
    <property type="component" value="Unassembled WGS sequence"/>
</dbReference>
<comment type="caution">
    <text evidence="2">The sequence shown here is derived from an EMBL/GenBank/DDBJ whole genome shotgun (WGS) entry which is preliminary data.</text>
</comment>
<evidence type="ECO:0000313" key="2">
    <source>
        <dbReference type="EMBL" id="KAH0629637.1"/>
    </source>
</evidence>
<gene>
    <name evidence="2" type="ORF">JD844_011863</name>
</gene>
<reference evidence="2 3" key="1">
    <citation type="journal article" date="2022" name="Gigascience">
        <title>A chromosome-level genome assembly and annotation of the desert horned lizard, Phrynosoma platyrhinos, provides insight into chromosomal rearrangements among reptiles.</title>
        <authorList>
            <person name="Koochekian N."/>
            <person name="Ascanio A."/>
            <person name="Farleigh K."/>
            <person name="Card D.C."/>
            <person name="Schield D.R."/>
            <person name="Castoe T.A."/>
            <person name="Jezkova T."/>
        </authorList>
    </citation>
    <scope>NUCLEOTIDE SEQUENCE [LARGE SCALE GENOMIC DNA]</scope>
    <source>
        <strain evidence="2">NK-2021</strain>
    </source>
</reference>
<feature type="compositionally biased region" description="Polar residues" evidence="1">
    <location>
        <begin position="19"/>
        <end position="45"/>
    </location>
</feature>
<evidence type="ECO:0000313" key="3">
    <source>
        <dbReference type="Proteomes" id="UP000826234"/>
    </source>
</evidence>
<name>A0ABQ7TIN1_PHRPL</name>
<dbReference type="EMBL" id="JAIPUX010000439">
    <property type="protein sequence ID" value="KAH0629637.1"/>
    <property type="molecule type" value="Genomic_DNA"/>
</dbReference>
<feature type="compositionally biased region" description="Polar residues" evidence="1">
    <location>
        <begin position="116"/>
        <end position="126"/>
    </location>
</feature>
<protein>
    <submittedName>
        <fullName evidence="2">Uncharacterized protein</fullName>
    </submittedName>
</protein>
<feature type="region of interest" description="Disordered" evidence="1">
    <location>
        <begin position="1"/>
        <end position="79"/>
    </location>
</feature>
<organism evidence="2 3">
    <name type="scientific">Phrynosoma platyrhinos</name>
    <name type="common">Desert horned lizard</name>
    <dbReference type="NCBI Taxonomy" id="52577"/>
    <lineage>
        <taxon>Eukaryota</taxon>
        <taxon>Metazoa</taxon>
        <taxon>Chordata</taxon>
        <taxon>Craniata</taxon>
        <taxon>Vertebrata</taxon>
        <taxon>Euteleostomi</taxon>
        <taxon>Lepidosauria</taxon>
        <taxon>Squamata</taxon>
        <taxon>Bifurcata</taxon>
        <taxon>Unidentata</taxon>
        <taxon>Episquamata</taxon>
        <taxon>Toxicofera</taxon>
        <taxon>Iguania</taxon>
        <taxon>Phrynosomatidae</taxon>
        <taxon>Phrynosomatinae</taxon>
        <taxon>Phrynosoma</taxon>
    </lineage>
</organism>
<sequence length="149" mass="16067">MNIPVTLKLPEMASPAISPDSSSHEGLSSVNSMPACSPTSDSENLSPDELELLAKLEEQNSSDPDRTHRDLSDQSGSSEQLLQIIELDLGSESMGEIHEPDPLILAPNLGCMTFAQQAQDRTSASPKPQDRANITEFEDVPQDIDPPLS</sequence>
<keyword evidence="3" id="KW-1185">Reference proteome</keyword>
<feature type="compositionally biased region" description="Basic and acidic residues" evidence="1">
    <location>
        <begin position="52"/>
        <end position="72"/>
    </location>
</feature>
<feature type="region of interest" description="Disordered" evidence="1">
    <location>
        <begin position="116"/>
        <end position="149"/>
    </location>
</feature>